<proteinExistence type="predicted"/>
<feature type="transmembrane region" description="Helical" evidence="2">
    <location>
        <begin position="302"/>
        <end position="322"/>
    </location>
</feature>
<feature type="compositionally biased region" description="Pro residues" evidence="1">
    <location>
        <begin position="369"/>
        <end position="386"/>
    </location>
</feature>
<evidence type="ECO:0000259" key="3">
    <source>
        <dbReference type="Pfam" id="PF01757"/>
    </source>
</evidence>
<feature type="domain" description="Acyltransferase 3" evidence="3">
    <location>
        <begin position="19"/>
        <end position="341"/>
    </location>
</feature>
<organism evidence="4 5">
    <name type="scientific">Actinophytocola gossypii</name>
    <dbReference type="NCBI Taxonomy" id="2812003"/>
    <lineage>
        <taxon>Bacteria</taxon>
        <taxon>Bacillati</taxon>
        <taxon>Actinomycetota</taxon>
        <taxon>Actinomycetes</taxon>
        <taxon>Pseudonocardiales</taxon>
        <taxon>Pseudonocardiaceae</taxon>
    </lineage>
</organism>
<dbReference type="RefSeq" id="WP_260194403.1">
    <property type="nucleotide sequence ID" value="NZ_JAFFZE010000019.1"/>
</dbReference>
<accession>A0ABT2JFC7</accession>
<feature type="transmembrane region" description="Helical" evidence="2">
    <location>
        <begin position="154"/>
        <end position="178"/>
    </location>
</feature>
<feature type="transmembrane region" description="Helical" evidence="2">
    <location>
        <begin position="102"/>
        <end position="122"/>
    </location>
</feature>
<evidence type="ECO:0000313" key="5">
    <source>
        <dbReference type="Proteomes" id="UP001156441"/>
    </source>
</evidence>
<feature type="transmembrane region" description="Helical" evidence="2">
    <location>
        <begin position="18"/>
        <end position="36"/>
    </location>
</feature>
<dbReference type="InterPro" id="IPR050879">
    <property type="entry name" value="Acyltransferase_3"/>
</dbReference>
<keyword evidence="5" id="KW-1185">Reference proteome</keyword>
<dbReference type="GO" id="GO:0016746">
    <property type="term" value="F:acyltransferase activity"/>
    <property type="evidence" value="ECO:0007669"/>
    <property type="project" value="UniProtKB-KW"/>
</dbReference>
<dbReference type="EMBL" id="JAFFZE010000019">
    <property type="protein sequence ID" value="MCT2586580.1"/>
    <property type="molecule type" value="Genomic_DNA"/>
</dbReference>
<evidence type="ECO:0000313" key="4">
    <source>
        <dbReference type="EMBL" id="MCT2586580.1"/>
    </source>
</evidence>
<sequence length="399" mass="44988">MRPDRLTPDVRAGSNRTVFLDVARVFAALLVFYSHLYNDFIHAHKGAPVPPADWFQSSVLDQLKLDEGLGTVAVPIFFLLSGFVITPVALRRGAVRFGVYRVVRLYPMLIVAVTICAVLLSIGRYNPLSTLPQEVSVGSFLSNMSLWNFIDRPFGAWVAVAWTLAVEFLFYGLIILVLPLLRRKVWLAITAQLALVLVLILTHRLVAADEYRAFAMNMTWVLIPVIGQIIWAAWHRRIPAWLAALFVTAAWLMFSWGEKLAIDPTNNPKPYPLTIALVLFMIGLLAEPYLKPRRIWTELSRRSYGIFLLHGTVAFPLMHLLFDELPMWQSVPIAVGGTLLVNELCFHLIDRPSDRLARHLSRARRPEEPPPPPPPTPVRLPVPAGPPASERGRKRRVAR</sequence>
<feature type="transmembrane region" description="Helical" evidence="2">
    <location>
        <begin position="185"/>
        <end position="207"/>
    </location>
</feature>
<dbReference type="Pfam" id="PF01757">
    <property type="entry name" value="Acyl_transf_3"/>
    <property type="match status" value="1"/>
</dbReference>
<keyword evidence="2" id="KW-1133">Transmembrane helix</keyword>
<feature type="transmembrane region" description="Helical" evidence="2">
    <location>
        <begin position="328"/>
        <end position="349"/>
    </location>
</feature>
<gene>
    <name evidence="4" type="ORF">JT362_26000</name>
</gene>
<dbReference type="Proteomes" id="UP001156441">
    <property type="component" value="Unassembled WGS sequence"/>
</dbReference>
<feature type="transmembrane region" description="Helical" evidence="2">
    <location>
        <begin position="213"/>
        <end position="231"/>
    </location>
</feature>
<feature type="transmembrane region" description="Helical" evidence="2">
    <location>
        <begin position="238"/>
        <end position="256"/>
    </location>
</feature>
<comment type="caution">
    <text evidence="4">The sequence shown here is derived from an EMBL/GenBank/DDBJ whole genome shotgun (WGS) entry which is preliminary data.</text>
</comment>
<keyword evidence="2" id="KW-0472">Membrane</keyword>
<feature type="transmembrane region" description="Helical" evidence="2">
    <location>
        <begin position="68"/>
        <end position="90"/>
    </location>
</feature>
<dbReference type="PANTHER" id="PTHR23028">
    <property type="entry name" value="ACETYLTRANSFERASE"/>
    <property type="match status" value="1"/>
</dbReference>
<evidence type="ECO:0000256" key="1">
    <source>
        <dbReference type="SAM" id="MobiDB-lite"/>
    </source>
</evidence>
<keyword evidence="4" id="KW-0012">Acyltransferase</keyword>
<reference evidence="4 5" key="1">
    <citation type="submission" date="2021-02" db="EMBL/GenBank/DDBJ databases">
        <title>Actinophytocola xerophila sp. nov., isolated from soil of cotton cropping field.</title>
        <authorList>
            <person name="Huang R."/>
            <person name="Chen X."/>
            <person name="Ge X."/>
            <person name="Liu W."/>
        </authorList>
    </citation>
    <scope>NUCLEOTIDE SEQUENCE [LARGE SCALE GENOMIC DNA]</scope>
    <source>
        <strain evidence="4 5">S1-96</strain>
    </source>
</reference>
<name>A0ABT2JFC7_9PSEU</name>
<dbReference type="InterPro" id="IPR002656">
    <property type="entry name" value="Acyl_transf_3_dom"/>
</dbReference>
<keyword evidence="4" id="KW-0808">Transferase</keyword>
<feature type="region of interest" description="Disordered" evidence="1">
    <location>
        <begin position="359"/>
        <end position="399"/>
    </location>
</feature>
<keyword evidence="2" id="KW-0812">Transmembrane</keyword>
<feature type="transmembrane region" description="Helical" evidence="2">
    <location>
        <begin position="271"/>
        <end position="290"/>
    </location>
</feature>
<evidence type="ECO:0000256" key="2">
    <source>
        <dbReference type="SAM" id="Phobius"/>
    </source>
</evidence>
<protein>
    <submittedName>
        <fullName evidence="4">Acyltransferase</fullName>
    </submittedName>
</protein>